<gene>
    <name evidence="1" type="ORF">DAPPUDRAFT_103823</name>
</gene>
<evidence type="ECO:0000313" key="2">
    <source>
        <dbReference type="Proteomes" id="UP000000305"/>
    </source>
</evidence>
<dbReference type="Proteomes" id="UP000000305">
    <property type="component" value="Unassembled WGS sequence"/>
</dbReference>
<dbReference type="AlphaFoldDB" id="E9GKF2"/>
<dbReference type="HOGENOM" id="CLU_934663_0_0_1"/>
<evidence type="ECO:0000313" key="1">
    <source>
        <dbReference type="EMBL" id="EFX79982.1"/>
    </source>
</evidence>
<accession>E9GKF2</accession>
<name>E9GKF2_DAPPU</name>
<dbReference type="EMBL" id="GL732549">
    <property type="protein sequence ID" value="EFX79982.1"/>
    <property type="molecule type" value="Genomic_DNA"/>
</dbReference>
<dbReference type="InParanoid" id="E9GKF2"/>
<organism evidence="1 2">
    <name type="scientific">Daphnia pulex</name>
    <name type="common">Water flea</name>
    <dbReference type="NCBI Taxonomy" id="6669"/>
    <lineage>
        <taxon>Eukaryota</taxon>
        <taxon>Metazoa</taxon>
        <taxon>Ecdysozoa</taxon>
        <taxon>Arthropoda</taxon>
        <taxon>Crustacea</taxon>
        <taxon>Branchiopoda</taxon>
        <taxon>Diplostraca</taxon>
        <taxon>Cladocera</taxon>
        <taxon>Anomopoda</taxon>
        <taxon>Daphniidae</taxon>
        <taxon>Daphnia</taxon>
    </lineage>
</organism>
<sequence>MKTVFKVLSTWCIEAFKCSSFNCKNDLSSVSFKKNGKFLTEGRSLSAEIAKPSVESELRAAASRCSSPTMQSSVEVPSTSEKIIFQSFHDQFVGLENANMTVGGTEDCTCNNPVAQFAQAINLVQEASKGKRQLLLPDNAEVLNCYLRITKRALRHNADFLESFRAAACASAKSKTLVFEEAALILEDIVVEKATEKDEEHGHCEDLSRVLALEDFFAVFLHDVLQVDITYHRQEGPCLGDVEWVDGPGLDDRDSLDGLVFGDPARRDNPSLSEDGLPCLSPVKASNSLISIGCPGQW</sequence>
<keyword evidence="2" id="KW-1185">Reference proteome</keyword>
<proteinExistence type="predicted"/>
<protein>
    <submittedName>
        <fullName evidence="1">Uncharacterized protein</fullName>
    </submittedName>
</protein>
<reference evidence="1 2" key="1">
    <citation type="journal article" date="2011" name="Science">
        <title>The ecoresponsive genome of Daphnia pulex.</title>
        <authorList>
            <person name="Colbourne J.K."/>
            <person name="Pfrender M.E."/>
            <person name="Gilbert D."/>
            <person name="Thomas W.K."/>
            <person name="Tucker A."/>
            <person name="Oakley T.H."/>
            <person name="Tokishita S."/>
            <person name="Aerts A."/>
            <person name="Arnold G.J."/>
            <person name="Basu M.K."/>
            <person name="Bauer D.J."/>
            <person name="Caceres C.E."/>
            <person name="Carmel L."/>
            <person name="Casola C."/>
            <person name="Choi J.H."/>
            <person name="Detter J.C."/>
            <person name="Dong Q."/>
            <person name="Dusheyko S."/>
            <person name="Eads B.D."/>
            <person name="Frohlich T."/>
            <person name="Geiler-Samerotte K.A."/>
            <person name="Gerlach D."/>
            <person name="Hatcher P."/>
            <person name="Jogdeo S."/>
            <person name="Krijgsveld J."/>
            <person name="Kriventseva E.V."/>
            <person name="Kultz D."/>
            <person name="Laforsch C."/>
            <person name="Lindquist E."/>
            <person name="Lopez J."/>
            <person name="Manak J.R."/>
            <person name="Muller J."/>
            <person name="Pangilinan J."/>
            <person name="Patwardhan R.P."/>
            <person name="Pitluck S."/>
            <person name="Pritham E.J."/>
            <person name="Rechtsteiner A."/>
            <person name="Rho M."/>
            <person name="Rogozin I.B."/>
            <person name="Sakarya O."/>
            <person name="Salamov A."/>
            <person name="Schaack S."/>
            <person name="Shapiro H."/>
            <person name="Shiga Y."/>
            <person name="Skalitzky C."/>
            <person name="Smith Z."/>
            <person name="Souvorov A."/>
            <person name="Sung W."/>
            <person name="Tang Z."/>
            <person name="Tsuchiya D."/>
            <person name="Tu H."/>
            <person name="Vos H."/>
            <person name="Wang M."/>
            <person name="Wolf Y.I."/>
            <person name="Yamagata H."/>
            <person name="Yamada T."/>
            <person name="Ye Y."/>
            <person name="Shaw J.R."/>
            <person name="Andrews J."/>
            <person name="Crease T.J."/>
            <person name="Tang H."/>
            <person name="Lucas S.M."/>
            <person name="Robertson H.M."/>
            <person name="Bork P."/>
            <person name="Koonin E.V."/>
            <person name="Zdobnov E.M."/>
            <person name="Grigoriev I.V."/>
            <person name="Lynch M."/>
            <person name="Boore J.L."/>
        </authorList>
    </citation>
    <scope>NUCLEOTIDE SEQUENCE [LARGE SCALE GENOMIC DNA]</scope>
</reference>
<dbReference type="KEGG" id="dpx:DAPPUDRAFT_103823"/>